<sequence>MARPDRERRRLITRTVRVLGLAFTGCSFVLVAVSGATALERVVMPAILLIAVGVAFVLVGRGRTWFRPLLTYVLGVLVLASSCLPATLPRDEIEAAGIQLFASTAMPALLITLSGQRWRIPVIVGSFLPVVVLTLLATAQAQPLGLTALSVVLGWVAFSIVSHWLGASIDRASAGIERLKHAHAGERLASEREAARRRSARLLHDTVLATLTLLAHSGVGVNAAALRHQAEEDARLLRQLRLGDSPTPTASGSYNLEPVATSDLGHTLESVKQRFGHLGLEVAWHGTGQILLRSDVLDAFLLSLSECLENVRRHSGVGAADVTITEDDTTVRAMVTDEGVGFDLSSVDVERLGIAESVMARIRDVGGNVRLFSAPGSGTTVVLEVPR</sequence>
<accession>A0A1X9LK75</accession>
<dbReference type="InterPro" id="IPR050482">
    <property type="entry name" value="Sensor_HK_TwoCompSys"/>
</dbReference>
<keyword evidence="1" id="KW-0808">Transferase</keyword>
<evidence type="ECO:0000313" key="5">
    <source>
        <dbReference type="EMBL" id="ARJ05615.1"/>
    </source>
</evidence>
<evidence type="ECO:0000259" key="4">
    <source>
        <dbReference type="Pfam" id="PF02518"/>
    </source>
</evidence>
<dbReference type="CDD" id="cd16917">
    <property type="entry name" value="HATPase_UhpB-NarQ-NarX-like"/>
    <property type="match status" value="1"/>
</dbReference>
<evidence type="ECO:0000256" key="2">
    <source>
        <dbReference type="ARBA" id="ARBA00022777"/>
    </source>
</evidence>
<keyword evidence="6" id="KW-1185">Reference proteome</keyword>
<protein>
    <recommendedName>
        <fullName evidence="4">Histidine kinase/HSP90-like ATPase domain-containing protein</fullName>
    </recommendedName>
</protein>
<dbReference type="EMBL" id="CP020715">
    <property type="protein sequence ID" value="ARJ05615.1"/>
    <property type="molecule type" value="Genomic_DNA"/>
</dbReference>
<keyword evidence="3" id="KW-0902">Two-component regulatory system</keyword>
<dbReference type="STRING" id="1619308.B5808_10550"/>
<feature type="domain" description="Histidine kinase/HSP90-like ATPase" evidence="4">
    <location>
        <begin position="304"/>
        <end position="386"/>
    </location>
</feature>
<evidence type="ECO:0000256" key="3">
    <source>
        <dbReference type="ARBA" id="ARBA00023012"/>
    </source>
</evidence>
<gene>
    <name evidence="5" type="ORF">B5808_10550</name>
</gene>
<dbReference type="Pfam" id="PF02518">
    <property type="entry name" value="HATPase_c"/>
    <property type="match status" value="1"/>
</dbReference>
<dbReference type="Gene3D" id="3.30.565.10">
    <property type="entry name" value="Histidine kinase-like ATPase, C-terminal domain"/>
    <property type="match status" value="1"/>
</dbReference>
<dbReference type="RefSeq" id="WP_085019753.1">
    <property type="nucleotide sequence ID" value="NZ_BMHD01000001.1"/>
</dbReference>
<dbReference type="Proteomes" id="UP000192775">
    <property type="component" value="Chromosome"/>
</dbReference>
<dbReference type="GO" id="GO:0000160">
    <property type="term" value="P:phosphorelay signal transduction system"/>
    <property type="evidence" value="ECO:0007669"/>
    <property type="project" value="UniProtKB-KW"/>
</dbReference>
<dbReference type="PANTHER" id="PTHR24421">
    <property type="entry name" value="NITRATE/NITRITE SENSOR PROTEIN NARX-RELATED"/>
    <property type="match status" value="1"/>
</dbReference>
<dbReference type="GO" id="GO:0016301">
    <property type="term" value="F:kinase activity"/>
    <property type="evidence" value="ECO:0007669"/>
    <property type="project" value="UniProtKB-KW"/>
</dbReference>
<keyword evidence="2" id="KW-0418">Kinase</keyword>
<evidence type="ECO:0000313" key="6">
    <source>
        <dbReference type="Proteomes" id="UP000192775"/>
    </source>
</evidence>
<proteinExistence type="predicted"/>
<dbReference type="KEGG" id="cphy:B5808_10550"/>
<dbReference type="AlphaFoldDB" id="A0A1X9LK75"/>
<evidence type="ECO:0000256" key="1">
    <source>
        <dbReference type="ARBA" id="ARBA00022679"/>
    </source>
</evidence>
<name>A0A1X9LK75_9MICO</name>
<dbReference type="SUPFAM" id="SSF55874">
    <property type="entry name" value="ATPase domain of HSP90 chaperone/DNA topoisomerase II/histidine kinase"/>
    <property type="match status" value="1"/>
</dbReference>
<dbReference type="InterPro" id="IPR003594">
    <property type="entry name" value="HATPase_dom"/>
</dbReference>
<dbReference type="InterPro" id="IPR036890">
    <property type="entry name" value="HATPase_C_sf"/>
</dbReference>
<reference evidence="5 6" key="1">
    <citation type="submission" date="2017-04" db="EMBL/GenBank/DDBJ databases">
        <authorList>
            <person name="Afonso C.L."/>
            <person name="Miller P.J."/>
            <person name="Scott M.A."/>
            <person name="Spackman E."/>
            <person name="Goraichik I."/>
            <person name="Dimitrov K.M."/>
            <person name="Suarez D.L."/>
            <person name="Swayne D.E."/>
        </authorList>
    </citation>
    <scope>NUCLEOTIDE SEQUENCE [LARGE SCALE GENOMIC DNA]</scope>
    <source>
        <strain evidence="6">XA(T)</strain>
    </source>
</reference>
<organism evidence="5 6">
    <name type="scientific">Cnuibacter physcomitrellae</name>
    <dbReference type="NCBI Taxonomy" id="1619308"/>
    <lineage>
        <taxon>Bacteria</taxon>
        <taxon>Bacillati</taxon>
        <taxon>Actinomycetota</taxon>
        <taxon>Actinomycetes</taxon>
        <taxon>Micrococcales</taxon>
        <taxon>Microbacteriaceae</taxon>
        <taxon>Cnuibacter</taxon>
    </lineage>
</organism>